<comment type="subunit">
    <text evidence="7">The complex comprises the extracytoplasmic solute receptor protein and the two transmembrane proteins.</text>
</comment>
<keyword evidence="2 7" id="KW-0813">Transport</keyword>
<feature type="domain" description="Tripartite ATP-independent periplasmic transporters DctQ component" evidence="8">
    <location>
        <begin position="28"/>
        <end position="157"/>
    </location>
</feature>
<feature type="transmembrane region" description="Helical" evidence="7">
    <location>
        <begin position="90"/>
        <end position="111"/>
    </location>
</feature>
<name>A0A7X0DMJ7_NOVIT</name>
<dbReference type="InterPro" id="IPR055348">
    <property type="entry name" value="DctQ"/>
</dbReference>
<evidence type="ECO:0000256" key="6">
    <source>
        <dbReference type="ARBA" id="ARBA00023136"/>
    </source>
</evidence>
<protein>
    <recommendedName>
        <fullName evidence="7">TRAP transporter small permease protein</fullName>
    </recommendedName>
</protein>
<evidence type="ECO:0000256" key="2">
    <source>
        <dbReference type="ARBA" id="ARBA00022448"/>
    </source>
</evidence>
<comment type="similarity">
    <text evidence="7">Belongs to the TRAP transporter small permease family.</text>
</comment>
<dbReference type="Proteomes" id="UP000544872">
    <property type="component" value="Unassembled WGS sequence"/>
</dbReference>
<evidence type="ECO:0000256" key="1">
    <source>
        <dbReference type="ARBA" id="ARBA00004651"/>
    </source>
</evidence>
<evidence type="ECO:0000259" key="8">
    <source>
        <dbReference type="Pfam" id="PF04290"/>
    </source>
</evidence>
<keyword evidence="4 7" id="KW-0812">Transmembrane</keyword>
<evidence type="ECO:0000256" key="7">
    <source>
        <dbReference type="RuleBase" id="RU369079"/>
    </source>
</evidence>
<evidence type="ECO:0000256" key="3">
    <source>
        <dbReference type="ARBA" id="ARBA00022475"/>
    </source>
</evidence>
<proteinExistence type="inferred from homology"/>
<evidence type="ECO:0000313" key="9">
    <source>
        <dbReference type="EMBL" id="MBB6211050.1"/>
    </source>
</evidence>
<keyword evidence="3" id="KW-1003">Cell membrane</keyword>
<keyword evidence="10" id="KW-1185">Reference proteome</keyword>
<dbReference type="RefSeq" id="WP_184263873.1">
    <property type="nucleotide sequence ID" value="NZ_JACIIX010000009.1"/>
</dbReference>
<keyword evidence="5 7" id="KW-1133">Transmembrane helix</keyword>
<comment type="caution">
    <text evidence="9">The sequence shown here is derived from an EMBL/GenBank/DDBJ whole genome shotgun (WGS) entry which is preliminary data.</text>
</comment>
<evidence type="ECO:0000256" key="5">
    <source>
        <dbReference type="ARBA" id="ARBA00022989"/>
    </source>
</evidence>
<accession>A0A7X0DMJ7</accession>
<gene>
    <name evidence="9" type="ORF">FHS48_002485</name>
</gene>
<sequence>MLTCLFTVTDRALRSVAFAGLGLMGLAVTVTLADIALRGSVGQSIRGTVDITQLGLVICAALVIPFAFLRDAHVRVDLGVSLIPPRLRHGLDGFGALLGAVLMAAILWAGSGTALQALDYGDQSQTIGIPMVLYWIFFLAGAALSVLACLLPAARDLAIAAGRIPAPSRSQDMLS</sequence>
<reference evidence="9 10" key="1">
    <citation type="submission" date="2020-08" db="EMBL/GenBank/DDBJ databases">
        <title>Genomic Encyclopedia of Type Strains, Phase IV (KMG-IV): sequencing the most valuable type-strain genomes for metagenomic binning, comparative biology and taxonomic classification.</title>
        <authorList>
            <person name="Goeker M."/>
        </authorList>
    </citation>
    <scope>NUCLEOTIDE SEQUENCE [LARGE SCALE GENOMIC DNA]</scope>
    <source>
        <strain evidence="9 10">DSM 11590</strain>
    </source>
</reference>
<evidence type="ECO:0000313" key="10">
    <source>
        <dbReference type="Proteomes" id="UP000544872"/>
    </source>
</evidence>
<dbReference type="EMBL" id="JACIIX010000009">
    <property type="protein sequence ID" value="MBB6211050.1"/>
    <property type="molecule type" value="Genomic_DNA"/>
</dbReference>
<comment type="subcellular location">
    <subcellularLocation>
        <location evidence="7">Cell inner membrane</location>
        <topology evidence="7">Multi-pass membrane protein</topology>
    </subcellularLocation>
    <subcellularLocation>
        <location evidence="1">Cell membrane</location>
        <topology evidence="1">Multi-pass membrane protein</topology>
    </subcellularLocation>
</comment>
<feature type="transmembrane region" description="Helical" evidence="7">
    <location>
        <begin position="12"/>
        <end position="31"/>
    </location>
</feature>
<feature type="transmembrane region" description="Helical" evidence="7">
    <location>
        <begin position="51"/>
        <end position="69"/>
    </location>
</feature>
<feature type="transmembrane region" description="Helical" evidence="7">
    <location>
        <begin position="131"/>
        <end position="154"/>
    </location>
</feature>
<comment type="function">
    <text evidence="7">Part of the tripartite ATP-independent periplasmic (TRAP) transport system.</text>
</comment>
<evidence type="ECO:0000256" key="4">
    <source>
        <dbReference type="ARBA" id="ARBA00022692"/>
    </source>
</evidence>
<keyword evidence="6 7" id="KW-0472">Membrane</keyword>
<organism evidence="9 10">
    <name type="scientific">Novispirillum itersonii</name>
    <name type="common">Aquaspirillum itersonii</name>
    <dbReference type="NCBI Taxonomy" id="189"/>
    <lineage>
        <taxon>Bacteria</taxon>
        <taxon>Pseudomonadati</taxon>
        <taxon>Pseudomonadota</taxon>
        <taxon>Alphaproteobacteria</taxon>
        <taxon>Rhodospirillales</taxon>
        <taxon>Novispirillaceae</taxon>
        <taxon>Novispirillum</taxon>
    </lineage>
</organism>
<dbReference type="GO" id="GO:0005886">
    <property type="term" value="C:plasma membrane"/>
    <property type="evidence" value="ECO:0007669"/>
    <property type="project" value="UniProtKB-SubCell"/>
</dbReference>
<dbReference type="AlphaFoldDB" id="A0A7X0DMJ7"/>
<dbReference type="GO" id="GO:0022857">
    <property type="term" value="F:transmembrane transporter activity"/>
    <property type="evidence" value="ECO:0007669"/>
    <property type="project" value="UniProtKB-UniRule"/>
</dbReference>
<dbReference type="Pfam" id="PF04290">
    <property type="entry name" value="DctQ"/>
    <property type="match status" value="1"/>
</dbReference>
<keyword evidence="7" id="KW-0997">Cell inner membrane</keyword>